<dbReference type="Proteomes" id="UP000013827">
    <property type="component" value="Unassembled WGS sequence"/>
</dbReference>
<organism evidence="2 3">
    <name type="scientific">Emiliania huxleyi (strain CCMP1516)</name>
    <dbReference type="NCBI Taxonomy" id="280463"/>
    <lineage>
        <taxon>Eukaryota</taxon>
        <taxon>Haptista</taxon>
        <taxon>Haptophyta</taxon>
        <taxon>Prymnesiophyceae</taxon>
        <taxon>Isochrysidales</taxon>
        <taxon>Noelaerhabdaceae</taxon>
        <taxon>Emiliania</taxon>
    </lineage>
</organism>
<keyword evidence="3" id="KW-1185">Reference proteome</keyword>
<proteinExistence type="predicted"/>
<name>A0A0D3KKX2_EMIH1</name>
<reference evidence="3" key="1">
    <citation type="journal article" date="2013" name="Nature">
        <title>Pan genome of the phytoplankton Emiliania underpins its global distribution.</title>
        <authorList>
            <person name="Read B.A."/>
            <person name="Kegel J."/>
            <person name="Klute M.J."/>
            <person name="Kuo A."/>
            <person name="Lefebvre S.C."/>
            <person name="Maumus F."/>
            <person name="Mayer C."/>
            <person name="Miller J."/>
            <person name="Monier A."/>
            <person name="Salamov A."/>
            <person name="Young J."/>
            <person name="Aguilar M."/>
            <person name="Claverie J.M."/>
            <person name="Frickenhaus S."/>
            <person name="Gonzalez K."/>
            <person name="Herman E.K."/>
            <person name="Lin Y.C."/>
            <person name="Napier J."/>
            <person name="Ogata H."/>
            <person name="Sarno A.F."/>
            <person name="Shmutz J."/>
            <person name="Schroeder D."/>
            <person name="de Vargas C."/>
            <person name="Verret F."/>
            <person name="von Dassow P."/>
            <person name="Valentin K."/>
            <person name="Van de Peer Y."/>
            <person name="Wheeler G."/>
            <person name="Dacks J.B."/>
            <person name="Delwiche C.F."/>
            <person name="Dyhrman S.T."/>
            <person name="Glockner G."/>
            <person name="John U."/>
            <person name="Richards T."/>
            <person name="Worden A.Z."/>
            <person name="Zhang X."/>
            <person name="Grigoriev I.V."/>
            <person name="Allen A.E."/>
            <person name="Bidle K."/>
            <person name="Borodovsky M."/>
            <person name="Bowler C."/>
            <person name="Brownlee C."/>
            <person name="Cock J.M."/>
            <person name="Elias M."/>
            <person name="Gladyshev V.N."/>
            <person name="Groth M."/>
            <person name="Guda C."/>
            <person name="Hadaegh A."/>
            <person name="Iglesias-Rodriguez M.D."/>
            <person name="Jenkins J."/>
            <person name="Jones B.M."/>
            <person name="Lawson T."/>
            <person name="Leese F."/>
            <person name="Lindquist E."/>
            <person name="Lobanov A."/>
            <person name="Lomsadze A."/>
            <person name="Malik S.B."/>
            <person name="Marsh M.E."/>
            <person name="Mackinder L."/>
            <person name="Mock T."/>
            <person name="Mueller-Roeber B."/>
            <person name="Pagarete A."/>
            <person name="Parker M."/>
            <person name="Probert I."/>
            <person name="Quesneville H."/>
            <person name="Raines C."/>
            <person name="Rensing S.A."/>
            <person name="Riano-Pachon D.M."/>
            <person name="Richier S."/>
            <person name="Rokitta S."/>
            <person name="Shiraiwa Y."/>
            <person name="Soanes D.M."/>
            <person name="van der Giezen M."/>
            <person name="Wahlund T.M."/>
            <person name="Williams B."/>
            <person name="Wilson W."/>
            <person name="Wolfe G."/>
            <person name="Wurch L.L."/>
        </authorList>
    </citation>
    <scope>NUCLEOTIDE SEQUENCE</scope>
</reference>
<evidence type="ECO:0000256" key="1">
    <source>
        <dbReference type="SAM" id="MobiDB-lite"/>
    </source>
</evidence>
<evidence type="ECO:0000313" key="2">
    <source>
        <dbReference type="EnsemblProtists" id="EOD36407"/>
    </source>
</evidence>
<dbReference type="EnsemblProtists" id="EOD36407">
    <property type="protein sequence ID" value="EOD36407"/>
    <property type="gene ID" value="EMIHUDRAFT_362514"/>
</dbReference>
<feature type="region of interest" description="Disordered" evidence="1">
    <location>
        <begin position="76"/>
        <end position="132"/>
    </location>
</feature>
<dbReference type="PaxDb" id="2903-EOD26101"/>
<sequence length="132" mass="14135">MDLKRAAEHIAMDVYRATDAPGASEADSRRRAEEIALSEFGSAARWTPGTTEAWLDYTEDGPWEIARFLQKRLARRARESRESAAAAAGGMPSAPAGTPVAALRMQRSFTPSAGSDLPTPASTATLTPEPMD</sequence>
<reference evidence="2" key="2">
    <citation type="submission" date="2024-10" db="UniProtKB">
        <authorList>
            <consortium name="EnsemblProtists"/>
        </authorList>
    </citation>
    <scope>IDENTIFICATION</scope>
</reference>
<dbReference type="EnsemblProtists" id="EOD26101">
    <property type="protein sequence ID" value="EOD26101"/>
    <property type="gene ID" value="EMIHUDRAFT_367099"/>
</dbReference>
<feature type="compositionally biased region" description="Low complexity" evidence="1">
    <location>
        <begin position="83"/>
        <end position="97"/>
    </location>
</feature>
<protein>
    <submittedName>
        <fullName evidence="2">Uncharacterized protein</fullName>
    </submittedName>
</protein>
<dbReference type="KEGG" id="ehx:EMIHUDRAFT_367099"/>
<dbReference type="KEGG" id="ehx:EMIHUDRAFT_362514"/>
<dbReference type="AlphaFoldDB" id="A0A0D3KKX2"/>
<accession>A0A0D3KKX2</accession>
<evidence type="ECO:0000313" key="3">
    <source>
        <dbReference type="Proteomes" id="UP000013827"/>
    </source>
</evidence>
<dbReference type="HOGENOM" id="CLU_1921039_0_0_1"/>
<dbReference type="RefSeq" id="XP_005778530.1">
    <property type="nucleotide sequence ID" value="XM_005778473.1"/>
</dbReference>
<feature type="compositionally biased region" description="Low complexity" evidence="1">
    <location>
        <begin position="117"/>
        <end position="132"/>
    </location>
</feature>
<dbReference type="GeneID" id="17271645"/>
<dbReference type="GeneID" id="17281678"/>
<dbReference type="RefSeq" id="XP_005788836.1">
    <property type="nucleotide sequence ID" value="XM_005788779.1"/>
</dbReference>